<keyword evidence="3" id="KW-1185">Reference proteome</keyword>
<feature type="region of interest" description="Disordered" evidence="1">
    <location>
        <begin position="1"/>
        <end position="29"/>
    </location>
</feature>
<proteinExistence type="predicted"/>
<sequence length="197" mass="21901">MDHFPPTEDVEIGPAVPPPRPSPEFPSRTSGVLVRRHCDNCKALLPIDPFGYYDKESKIAPPLVVSCPECNGIPPHIRLKHKQATLAESGKNVDPAAKIEELKRANRGVPLKMSVMVSYQPKELCEKEFDSIKCPFSLERALELKEDDGKLTQEMLDQVARGFAKNKMPASEDEMSLDGEEEDEDFDVDNVLDLAVG</sequence>
<reference evidence="2" key="1">
    <citation type="journal article" date="2020" name="Stud. Mycol.">
        <title>101 Dothideomycetes genomes: a test case for predicting lifestyles and emergence of pathogens.</title>
        <authorList>
            <person name="Haridas S."/>
            <person name="Albert R."/>
            <person name="Binder M."/>
            <person name="Bloem J."/>
            <person name="Labutti K."/>
            <person name="Salamov A."/>
            <person name="Andreopoulos B."/>
            <person name="Baker S."/>
            <person name="Barry K."/>
            <person name="Bills G."/>
            <person name="Bluhm B."/>
            <person name="Cannon C."/>
            <person name="Castanera R."/>
            <person name="Culley D."/>
            <person name="Daum C."/>
            <person name="Ezra D."/>
            <person name="Gonzalez J."/>
            <person name="Henrissat B."/>
            <person name="Kuo A."/>
            <person name="Liang C."/>
            <person name="Lipzen A."/>
            <person name="Lutzoni F."/>
            <person name="Magnuson J."/>
            <person name="Mondo S."/>
            <person name="Nolan M."/>
            <person name="Ohm R."/>
            <person name="Pangilinan J."/>
            <person name="Park H.-J."/>
            <person name="Ramirez L."/>
            <person name="Alfaro M."/>
            <person name="Sun H."/>
            <person name="Tritt A."/>
            <person name="Yoshinaga Y."/>
            <person name="Zwiers L.-H."/>
            <person name="Turgeon B."/>
            <person name="Goodwin S."/>
            <person name="Spatafora J."/>
            <person name="Crous P."/>
            <person name="Grigoriev I."/>
        </authorList>
    </citation>
    <scope>NUCLEOTIDE SEQUENCE</scope>
    <source>
        <strain evidence="2">CBS 262.69</strain>
    </source>
</reference>
<dbReference type="AlphaFoldDB" id="A0A6G1HXG4"/>
<evidence type="ECO:0000313" key="3">
    <source>
        <dbReference type="Proteomes" id="UP000799640"/>
    </source>
</evidence>
<evidence type="ECO:0000313" key="2">
    <source>
        <dbReference type="EMBL" id="KAF2400702.1"/>
    </source>
</evidence>
<protein>
    <submittedName>
        <fullName evidence="2">Uncharacterized protein</fullName>
    </submittedName>
</protein>
<dbReference type="Proteomes" id="UP000799640">
    <property type="component" value="Unassembled WGS sequence"/>
</dbReference>
<dbReference type="EMBL" id="ML996694">
    <property type="protein sequence ID" value="KAF2400702.1"/>
    <property type="molecule type" value="Genomic_DNA"/>
</dbReference>
<accession>A0A6G1HXG4</accession>
<feature type="compositionally biased region" description="Pro residues" evidence="1">
    <location>
        <begin position="15"/>
        <end position="24"/>
    </location>
</feature>
<name>A0A6G1HXG4_9PEZI</name>
<organism evidence="2 3">
    <name type="scientific">Trichodelitschia bisporula</name>
    <dbReference type="NCBI Taxonomy" id="703511"/>
    <lineage>
        <taxon>Eukaryota</taxon>
        <taxon>Fungi</taxon>
        <taxon>Dikarya</taxon>
        <taxon>Ascomycota</taxon>
        <taxon>Pezizomycotina</taxon>
        <taxon>Dothideomycetes</taxon>
        <taxon>Dothideomycetes incertae sedis</taxon>
        <taxon>Phaeotrichales</taxon>
        <taxon>Phaeotrichaceae</taxon>
        <taxon>Trichodelitschia</taxon>
    </lineage>
</organism>
<feature type="region of interest" description="Disordered" evidence="1">
    <location>
        <begin position="163"/>
        <end position="184"/>
    </location>
</feature>
<gene>
    <name evidence="2" type="ORF">EJ06DRAFT_556227</name>
</gene>
<evidence type="ECO:0000256" key="1">
    <source>
        <dbReference type="SAM" id="MobiDB-lite"/>
    </source>
</evidence>
<feature type="compositionally biased region" description="Acidic residues" evidence="1">
    <location>
        <begin position="171"/>
        <end position="184"/>
    </location>
</feature>